<evidence type="ECO:0000256" key="1">
    <source>
        <dbReference type="SAM" id="MobiDB-lite"/>
    </source>
</evidence>
<dbReference type="PANTHER" id="PTHR46069:SF1">
    <property type="entry name" value="CHROMOSOME UNDETERMINED SCAFFOLD_125, WHOLE GENOME SHOTGUN SEQUENCE"/>
    <property type="match status" value="1"/>
</dbReference>
<keyword evidence="3" id="KW-1185">Reference proteome</keyword>
<reference evidence="3" key="1">
    <citation type="journal article" date="2006" name="PLoS Biol.">
        <title>Macronuclear genome sequence of the ciliate Tetrahymena thermophila, a model eukaryote.</title>
        <authorList>
            <person name="Eisen J.A."/>
            <person name="Coyne R.S."/>
            <person name="Wu M."/>
            <person name="Wu D."/>
            <person name="Thiagarajan M."/>
            <person name="Wortman J.R."/>
            <person name="Badger J.H."/>
            <person name="Ren Q."/>
            <person name="Amedeo P."/>
            <person name="Jones K.M."/>
            <person name="Tallon L.J."/>
            <person name="Delcher A.L."/>
            <person name="Salzberg S.L."/>
            <person name="Silva J.C."/>
            <person name="Haas B.J."/>
            <person name="Majoros W.H."/>
            <person name="Farzad M."/>
            <person name="Carlton J.M."/>
            <person name="Smith R.K. Jr."/>
            <person name="Garg J."/>
            <person name="Pearlman R.E."/>
            <person name="Karrer K.M."/>
            <person name="Sun L."/>
            <person name="Manning G."/>
            <person name="Elde N.C."/>
            <person name="Turkewitz A.P."/>
            <person name="Asai D.J."/>
            <person name="Wilkes D.E."/>
            <person name="Wang Y."/>
            <person name="Cai H."/>
            <person name="Collins K."/>
            <person name="Stewart B.A."/>
            <person name="Lee S.R."/>
            <person name="Wilamowska K."/>
            <person name="Weinberg Z."/>
            <person name="Ruzzo W.L."/>
            <person name="Wloga D."/>
            <person name="Gaertig J."/>
            <person name="Frankel J."/>
            <person name="Tsao C.-C."/>
            <person name="Gorovsky M.A."/>
            <person name="Keeling P.J."/>
            <person name="Waller R.F."/>
            <person name="Patron N.J."/>
            <person name="Cherry J.M."/>
            <person name="Stover N.A."/>
            <person name="Krieger C.J."/>
            <person name="del Toro C."/>
            <person name="Ryder H.F."/>
            <person name="Williamson S.C."/>
            <person name="Barbeau R.A."/>
            <person name="Hamilton E.P."/>
            <person name="Orias E."/>
        </authorList>
    </citation>
    <scope>NUCLEOTIDE SEQUENCE [LARGE SCALE GENOMIC DNA]</scope>
    <source>
        <strain evidence="3">SB210</strain>
    </source>
</reference>
<dbReference type="SUPFAM" id="SSF56059">
    <property type="entry name" value="Glutathione synthetase ATP-binding domain-like"/>
    <property type="match status" value="1"/>
</dbReference>
<feature type="compositionally biased region" description="Polar residues" evidence="1">
    <location>
        <begin position="784"/>
        <end position="793"/>
    </location>
</feature>
<dbReference type="RefSeq" id="XP_001022290.3">
    <property type="nucleotide sequence ID" value="XM_001022290.3"/>
</dbReference>
<feature type="region of interest" description="Disordered" evidence="1">
    <location>
        <begin position="779"/>
        <end position="844"/>
    </location>
</feature>
<name>I7M9L1_TETTS</name>
<evidence type="ECO:0000313" key="2">
    <source>
        <dbReference type="EMBL" id="EAS02045.3"/>
    </source>
</evidence>
<dbReference type="Gene3D" id="3.30.470.20">
    <property type="entry name" value="ATP-grasp fold, B domain"/>
    <property type="match status" value="1"/>
</dbReference>
<dbReference type="PANTHER" id="PTHR46069">
    <property type="entry name" value="TUBULIN TYROSINE LIGASE"/>
    <property type="match status" value="1"/>
</dbReference>
<dbReference type="Proteomes" id="UP000009168">
    <property type="component" value="Unassembled WGS sequence"/>
</dbReference>
<feature type="compositionally biased region" description="Polar residues" evidence="1">
    <location>
        <begin position="825"/>
        <end position="839"/>
    </location>
</feature>
<gene>
    <name evidence="2" type="ORF">TTHERM_00502360</name>
</gene>
<dbReference type="GO" id="GO:0016874">
    <property type="term" value="F:ligase activity"/>
    <property type="evidence" value="ECO:0007669"/>
    <property type="project" value="UniProtKB-KW"/>
</dbReference>
<dbReference type="eggNOG" id="KOG2157">
    <property type="taxonomic scope" value="Eukaryota"/>
</dbReference>
<feature type="compositionally biased region" description="Acidic residues" evidence="1">
    <location>
        <begin position="1271"/>
        <end position="1292"/>
    </location>
</feature>
<feature type="region of interest" description="Disordered" evidence="1">
    <location>
        <begin position="1262"/>
        <end position="1292"/>
    </location>
</feature>
<proteinExistence type="predicted"/>
<dbReference type="PROSITE" id="PS51221">
    <property type="entry name" value="TTL"/>
    <property type="match status" value="1"/>
</dbReference>
<dbReference type="OrthoDB" id="196367at2759"/>
<dbReference type="KEGG" id="tet:TTHERM_00502360"/>
<dbReference type="STRING" id="312017.I7M9L1"/>
<dbReference type="EMBL" id="GG662548">
    <property type="protein sequence ID" value="EAS02045.3"/>
    <property type="molecule type" value="Genomic_DNA"/>
</dbReference>
<protein>
    <submittedName>
        <fullName evidence="2">Tubulin-tyrosine ligase family protein</fullName>
    </submittedName>
</protein>
<dbReference type="InterPro" id="IPR004344">
    <property type="entry name" value="TTL/TTLL_fam"/>
</dbReference>
<dbReference type="GeneID" id="7825639"/>
<sequence length="1292" mass="150894">MIKQKTNTISSYRNINYTQNQKGQGFEVQINSGRGSFLQQDIFQEDCINSQAIEAGKNSSKRLNHALTINYDNQGEYSNSYSNQQIAQVSKKIFSKPTAQIKKIGYQQQLPPKQPAVNLVNLNLNFSNGPQNQLPPTYPMIKNQENIINSQLDVANSKKKKQQIQQFNDVIYRLPQQSSNPNRLQKLQTLQPKIQVQQLQDDPVKAYQVEQQNQMTIVDISQCSPQVLINSTNFNKSTSNQTFQQNLASESQLINNETSINEKQEFTCQTSGTNEYLTRQICNHKQKVIKEVTHPFNQKIYYENKQNKVEQNSTEINLTSEDLLERMKKNLDITAQKVLQLKNKQRGFIDNSKKGYGDQPDSFNIKQLEQYDDSLLYNNNLQNNNENTKKGKQFYQQSQKSNLSVNINNHFNNFKYNGYRSDQNNNQLALRVSEGEEKLQQYLINNNQPTQMLEYEVEDIRNGFNQQRIFKNQRHNSNSQSREFEQNSIEYSENQKALINQFPLQIQRKEIINNKINKSQLNAGQLTEQNNLPQICEENIQNNDLIQQANQEVNKKTTRKIINANPSSKQTVNKRYSVISQTANSKQKAPSANSNALITQQQKDRLQKMDKEAYLELKIKIYLDFQRIINFSNNMTMQPVPVNGVKQYKAYITKGNNGVLIRAALKNRWWWSLSEQSEDYDNINFLWTQWRKPLFYKAIKNRSELCLNTIKDDEQEENLQVKVQTDKQSLQQIDVDQQKPVNGVENANLQLENQNQNEEVDNNSILTVAKDITACSENKESLQLEPSSTNNDQRWGYNDASPTKNLNDFILKSNSKKQNQGNSSPTGGMRSNQESTKQDPYSKINGLVNEKDLQLLINYTKISKKKKQNADNIIPIFTKEEYPQGIEREYEKIRNQGGQQVQVFKNPIKQKMHNHMEYNFHLANKKALFYNMRQYYNLTNKNVFDYLPTTFHIQSGLNDPEFANFVNYYNKFEQENPKRKNVWIIKPGESSNRGNGIQVAGDVNSVRDIIRVRESHQNGFKKTYIIQKYLDRPFLYNKRKFDIRCFMLMTNYNNTLKAYWYTDGYIRTSTKEFTLKNLENRMIHLTNEAVQKRGEDFGKFENGNKLSYAEFQKYIDSTYPKENYNFMQQIYPQMKQLAYDSVCSVYTKIDKKKRNFSFELFGLDFMIDDSFKTWLIEINTNPSLTIAAPLMSRLLPALIDNVLKIAIDPIFPPPNFPKSKKHLIPEQIYENNKFELLFDSEVDGERIKKLYQNISNKIDEQIEEDCKNEEVYDDDDADVDQEGEENEDEEGY</sequence>
<dbReference type="Pfam" id="PF03133">
    <property type="entry name" value="TTL"/>
    <property type="match status" value="1"/>
</dbReference>
<accession>I7M9L1</accession>
<keyword evidence="2" id="KW-0436">Ligase</keyword>
<organism evidence="2 3">
    <name type="scientific">Tetrahymena thermophila (strain SB210)</name>
    <dbReference type="NCBI Taxonomy" id="312017"/>
    <lineage>
        <taxon>Eukaryota</taxon>
        <taxon>Sar</taxon>
        <taxon>Alveolata</taxon>
        <taxon>Ciliophora</taxon>
        <taxon>Intramacronucleata</taxon>
        <taxon>Oligohymenophorea</taxon>
        <taxon>Hymenostomatida</taxon>
        <taxon>Tetrahymenina</taxon>
        <taxon>Tetrahymenidae</taxon>
        <taxon>Tetrahymena</taxon>
    </lineage>
</organism>
<evidence type="ECO:0000313" key="3">
    <source>
        <dbReference type="Proteomes" id="UP000009168"/>
    </source>
</evidence>
<dbReference type="InParanoid" id="I7M9L1"/>
<feature type="compositionally biased region" description="Low complexity" evidence="1">
    <location>
        <begin position="812"/>
        <end position="824"/>
    </location>
</feature>